<dbReference type="InterPro" id="IPR002508">
    <property type="entry name" value="MurNAc-LAA_cat"/>
</dbReference>
<dbReference type="GO" id="GO:0030288">
    <property type="term" value="C:outer membrane-bounded periplasmic space"/>
    <property type="evidence" value="ECO:0007669"/>
    <property type="project" value="TreeGrafter"/>
</dbReference>
<name>A0A2A4I731_9SPHN</name>
<dbReference type="EMBL" id="NWVC01000003">
    <property type="protein sequence ID" value="PCG14797.1"/>
    <property type="molecule type" value="Genomic_DNA"/>
</dbReference>
<dbReference type="GO" id="GO:0008745">
    <property type="term" value="F:N-acetylmuramoyl-L-alanine amidase activity"/>
    <property type="evidence" value="ECO:0007669"/>
    <property type="project" value="UniProtKB-EC"/>
</dbReference>
<evidence type="ECO:0000259" key="4">
    <source>
        <dbReference type="SMART" id="SM00646"/>
    </source>
</evidence>
<dbReference type="InterPro" id="IPR050695">
    <property type="entry name" value="N-acetylmuramoyl_amidase_3"/>
</dbReference>
<keyword evidence="6" id="KW-1185">Reference proteome</keyword>
<evidence type="ECO:0000256" key="3">
    <source>
        <dbReference type="ARBA" id="ARBA00022801"/>
    </source>
</evidence>
<proteinExistence type="predicted"/>
<dbReference type="AlphaFoldDB" id="A0A2A4I731"/>
<dbReference type="GO" id="GO:0009253">
    <property type="term" value="P:peptidoglycan catabolic process"/>
    <property type="evidence" value="ECO:0007669"/>
    <property type="project" value="InterPro"/>
</dbReference>
<protein>
    <recommendedName>
        <fullName evidence="2">N-acetylmuramoyl-L-alanine amidase</fullName>
        <ecNumber evidence="2">3.5.1.28</ecNumber>
    </recommendedName>
</protein>
<keyword evidence="3" id="KW-0378">Hydrolase</keyword>
<evidence type="ECO:0000256" key="2">
    <source>
        <dbReference type="ARBA" id="ARBA00011901"/>
    </source>
</evidence>
<evidence type="ECO:0000313" key="5">
    <source>
        <dbReference type="EMBL" id="PCG14797.1"/>
    </source>
</evidence>
<evidence type="ECO:0000256" key="1">
    <source>
        <dbReference type="ARBA" id="ARBA00001561"/>
    </source>
</evidence>
<dbReference type="EC" id="3.5.1.28" evidence="2"/>
<organism evidence="5 6">
    <name type="scientific">Sphingomonas adhaesiva</name>
    <dbReference type="NCBI Taxonomy" id="28212"/>
    <lineage>
        <taxon>Bacteria</taxon>
        <taxon>Pseudomonadati</taxon>
        <taxon>Pseudomonadota</taxon>
        <taxon>Alphaproteobacteria</taxon>
        <taxon>Sphingomonadales</taxon>
        <taxon>Sphingomonadaceae</taxon>
        <taxon>Sphingomonas</taxon>
    </lineage>
</organism>
<gene>
    <name evidence="5" type="ORF">COA07_08640</name>
</gene>
<dbReference type="Proteomes" id="UP000218323">
    <property type="component" value="Unassembled WGS sequence"/>
</dbReference>
<feature type="domain" description="MurNAc-LAA" evidence="4">
    <location>
        <begin position="267"/>
        <end position="418"/>
    </location>
</feature>
<dbReference type="Pfam" id="PF01520">
    <property type="entry name" value="Amidase_3"/>
    <property type="match status" value="1"/>
</dbReference>
<dbReference type="PANTHER" id="PTHR30404:SF0">
    <property type="entry name" value="N-ACETYLMURAMOYL-L-ALANINE AMIDASE AMIC"/>
    <property type="match status" value="1"/>
</dbReference>
<sequence length="428" mass="45421">MQRTATIDGQRAFRWTARGWWRHGSGVSLLAVLLMGLFPGAPALAATVERVDVGADGVTIRFDAAVARAASFVLPGPDRIAIDVDGAQPAASSSAAGAPVRMARRGQDGARIVLDLAQPMVVAGGRFVDGGRALALRLRRVDAAGFAAASAAGPLRFLPWNWGKSGDADTPPPRGRVRVSVPVPPPAAGVALPRVEGEADRPLVVIDAGHGGVDPGAINPDTGLREKDVTLRIARAIRTALLDSGRVRVALTRDDDRYILHRERFGMARRLKADLFISIHCDSVGEGTPSGATAYTLSDVASDKEAARLAARENKADVIAGVNLDRNADVSSLLIDLTQRETMNASAGFARLLGREARPLIPTKADFHRTASLLVLKAPDMPSILFETGYLSTPSDAAFLDSREGRAKIAQSVQRAVDVYFARRLAMK</sequence>
<dbReference type="CDD" id="cd02696">
    <property type="entry name" value="MurNAc-LAA"/>
    <property type="match status" value="1"/>
</dbReference>
<dbReference type="Gene3D" id="2.60.40.3500">
    <property type="match status" value="1"/>
</dbReference>
<comment type="caution">
    <text evidence="5">The sequence shown here is derived from an EMBL/GenBank/DDBJ whole genome shotgun (WGS) entry which is preliminary data.</text>
</comment>
<reference evidence="5 6" key="1">
    <citation type="submission" date="2017-09" db="EMBL/GenBank/DDBJ databases">
        <title>Sphingomonas adhaesiva DSM 7418, whole genome shotgun sequence.</title>
        <authorList>
            <person name="Feng G."/>
            <person name="Zhu H."/>
        </authorList>
    </citation>
    <scope>NUCLEOTIDE SEQUENCE [LARGE SCALE GENOMIC DNA]</scope>
    <source>
        <strain evidence="5 6">DSM 7418</strain>
    </source>
</reference>
<evidence type="ECO:0000313" key="6">
    <source>
        <dbReference type="Proteomes" id="UP000218323"/>
    </source>
</evidence>
<accession>A0A2A4I731</accession>
<dbReference type="SMART" id="SM00646">
    <property type="entry name" value="Ami_3"/>
    <property type="match status" value="1"/>
</dbReference>
<comment type="catalytic activity">
    <reaction evidence="1">
        <text>Hydrolyzes the link between N-acetylmuramoyl residues and L-amino acid residues in certain cell-wall glycopeptides.</text>
        <dbReference type="EC" id="3.5.1.28"/>
    </reaction>
</comment>
<dbReference type="SUPFAM" id="SSF53187">
    <property type="entry name" value="Zn-dependent exopeptidases"/>
    <property type="match status" value="1"/>
</dbReference>
<dbReference type="Gene3D" id="3.40.630.40">
    <property type="entry name" value="Zn-dependent exopeptidases"/>
    <property type="match status" value="1"/>
</dbReference>
<dbReference type="PANTHER" id="PTHR30404">
    <property type="entry name" value="N-ACETYLMURAMOYL-L-ALANINE AMIDASE"/>
    <property type="match status" value="1"/>
</dbReference>